<evidence type="ECO:0000256" key="3">
    <source>
        <dbReference type="ARBA" id="ARBA00023125"/>
    </source>
</evidence>
<dbReference type="RefSeq" id="WP_369857602.1">
    <property type="nucleotide sequence ID" value="NZ_JBBKTX010000002.1"/>
</dbReference>
<dbReference type="PANTHER" id="PTHR43537">
    <property type="entry name" value="TRANSCRIPTIONAL REGULATOR, GNTR FAMILY"/>
    <property type="match status" value="1"/>
</dbReference>
<evidence type="ECO:0000259" key="7">
    <source>
        <dbReference type="PROSITE" id="PS50949"/>
    </source>
</evidence>
<evidence type="ECO:0000256" key="2">
    <source>
        <dbReference type="ARBA" id="ARBA00023015"/>
    </source>
</evidence>
<dbReference type="Proteomes" id="UP001620597">
    <property type="component" value="Unassembled WGS sequence"/>
</dbReference>
<organism evidence="8 9">
    <name type="scientific">Oceanobacter antarcticus</name>
    <dbReference type="NCBI Taxonomy" id="3133425"/>
    <lineage>
        <taxon>Bacteria</taxon>
        <taxon>Pseudomonadati</taxon>
        <taxon>Pseudomonadota</taxon>
        <taxon>Gammaproteobacteria</taxon>
        <taxon>Oceanospirillales</taxon>
        <taxon>Oceanospirillaceae</taxon>
        <taxon>Oceanobacter</taxon>
    </lineage>
</organism>
<dbReference type="Gene3D" id="1.20.120.530">
    <property type="entry name" value="GntR ligand-binding domain-like"/>
    <property type="match status" value="1"/>
</dbReference>
<comment type="caution">
    <text evidence="8">The sequence shown here is derived from an EMBL/GenBank/DDBJ whole genome shotgun (WGS) entry which is preliminary data.</text>
</comment>
<evidence type="ECO:0000256" key="4">
    <source>
        <dbReference type="ARBA" id="ARBA00023163"/>
    </source>
</evidence>
<keyword evidence="2" id="KW-0805">Transcription regulation</keyword>
<dbReference type="Gene3D" id="1.10.10.10">
    <property type="entry name" value="Winged helix-like DNA-binding domain superfamily/Winged helix DNA-binding domain"/>
    <property type="match status" value="1"/>
</dbReference>
<dbReference type="InterPro" id="IPR036388">
    <property type="entry name" value="WH-like_DNA-bd_sf"/>
</dbReference>
<dbReference type="SMART" id="SM00895">
    <property type="entry name" value="FCD"/>
    <property type="match status" value="1"/>
</dbReference>
<reference evidence="8 9" key="1">
    <citation type="submission" date="2024-03" db="EMBL/GenBank/DDBJ databases">
        <title>High-quality draft genome sequence of Oceanobacter sp. wDCs-4.</title>
        <authorList>
            <person name="Dong C."/>
        </authorList>
    </citation>
    <scope>NUCLEOTIDE SEQUENCE [LARGE SCALE GENOMIC DNA]</scope>
    <source>
        <strain evidence="9">wDCs-4</strain>
    </source>
</reference>
<evidence type="ECO:0000256" key="5">
    <source>
        <dbReference type="ARBA" id="ARBA00037357"/>
    </source>
</evidence>
<comment type="function">
    <text evidence="5">Transcriptional repressor for the pyruvate dehydrogenase complex genes aceEF and lpd.</text>
</comment>
<sequence length="253" mass="28877">MTQRIQSQKISAIIAGQLESMIIEGSLEPGQKMPTERELAARFDVSRPSIREALNQLETKGLVSRRQGGGTYVATALGHSLADPLLELFQSHPEFNYDLLEYRHALEEVAAHYAALRATPEDHAIIERRYQEWLDGHQARLGAKAEAELDWRFHLSIAEASHNAVLLHSMRALLSLFKQTIATNLTYLYTEEGRRDTIRLQHEALKNAVIQRNEDDARQAVNNHLAFVEETLQQSSRFESHAQRALRRFSMIR</sequence>
<keyword evidence="9" id="KW-1185">Reference proteome</keyword>
<gene>
    <name evidence="8" type="ORF">WG929_02400</name>
</gene>
<proteinExistence type="predicted"/>
<dbReference type="InterPro" id="IPR036390">
    <property type="entry name" value="WH_DNA-bd_sf"/>
</dbReference>
<dbReference type="PROSITE" id="PS50949">
    <property type="entry name" value="HTH_GNTR"/>
    <property type="match status" value="1"/>
</dbReference>
<keyword evidence="1" id="KW-0678">Repressor</keyword>
<dbReference type="Pfam" id="PF07729">
    <property type="entry name" value="FCD"/>
    <property type="match status" value="1"/>
</dbReference>
<keyword evidence="3" id="KW-0238">DNA-binding</keyword>
<dbReference type="EMBL" id="JBBKTX010000002">
    <property type="protein sequence ID" value="MFK4751249.1"/>
    <property type="molecule type" value="Genomic_DNA"/>
</dbReference>
<evidence type="ECO:0000256" key="1">
    <source>
        <dbReference type="ARBA" id="ARBA00022491"/>
    </source>
</evidence>
<dbReference type="InterPro" id="IPR008920">
    <property type="entry name" value="TF_FadR/GntR_C"/>
</dbReference>
<evidence type="ECO:0000313" key="8">
    <source>
        <dbReference type="EMBL" id="MFK4751249.1"/>
    </source>
</evidence>
<dbReference type="PRINTS" id="PR00035">
    <property type="entry name" value="HTHGNTR"/>
</dbReference>
<dbReference type="SMART" id="SM00345">
    <property type="entry name" value="HTH_GNTR"/>
    <property type="match status" value="1"/>
</dbReference>
<feature type="domain" description="HTH gntR-type" evidence="7">
    <location>
        <begin position="8"/>
        <end position="76"/>
    </location>
</feature>
<dbReference type="SUPFAM" id="SSF46785">
    <property type="entry name" value="Winged helix' DNA-binding domain"/>
    <property type="match status" value="1"/>
</dbReference>
<accession>A0ABW8NE72</accession>
<dbReference type="InterPro" id="IPR011711">
    <property type="entry name" value="GntR_C"/>
</dbReference>
<dbReference type="CDD" id="cd07377">
    <property type="entry name" value="WHTH_GntR"/>
    <property type="match status" value="1"/>
</dbReference>
<name>A0ABW8NE72_9GAMM</name>
<evidence type="ECO:0000256" key="6">
    <source>
        <dbReference type="ARBA" id="ARBA00039592"/>
    </source>
</evidence>
<evidence type="ECO:0000313" key="9">
    <source>
        <dbReference type="Proteomes" id="UP001620597"/>
    </source>
</evidence>
<dbReference type="SUPFAM" id="SSF48008">
    <property type="entry name" value="GntR ligand-binding domain-like"/>
    <property type="match status" value="1"/>
</dbReference>
<protein>
    <recommendedName>
        <fullName evidence="6">Pyruvate dehydrogenase complex repressor</fullName>
    </recommendedName>
</protein>
<dbReference type="InterPro" id="IPR000524">
    <property type="entry name" value="Tscrpt_reg_HTH_GntR"/>
</dbReference>
<keyword evidence="4" id="KW-0804">Transcription</keyword>
<dbReference type="Pfam" id="PF00392">
    <property type="entry name" value="GntR"/>
    <property type="match status" value="1"/>
</dbReference>
<dbReference type="PANTHER" id="PTHR43537:SF34">
    <property type="entry name" value="PYRUVATE DEHYDROGENASE COMPLEX REPRESSOR"/>
    <property type="match status" value="1"/>
</dbReference>